<dbReference type="Pfam" id="PF09253">
    <property type="entry name" value="Ole_e_6"/>
    <property type="match status" value="1"/>
</dbReference>
<dbReference type="PANTHER" id="PTHR35632">
    <property type="entry name" value="MAJOR POLLEN ALLERGEN OLE E 6-LIKE"/>
    <property type="match status" value="1"/>
</dbReference>
<accession>A0A1R3G8Q0</accession>
<sequence>MANKFVAVFLVCIVVAATMCVQEVGAHESKDHFSKCFKECDKECHEKGHGNTFCEMKCDEDCGAKEAEAKLNIKF</sequence>
<comment type="caution">
    <text evidence="2">The sequence shown here is derived from an EMBL/GenBank/DDBJ whole genome shotgun (WGS) entry which is preliminary data.</text>
</comment>
<dbReference type="SUPFAM" id="SSF111388">
    <property type="entry name" value="Pollen allergen ole e 6"/>
    <property type="match status" value="1"/>
</dbReference>
<name>A0A1R3G8Q0_COCAP</name>
<dbReference type="PANTHER" id="PTHR35632:SF1">
    <property type="entry name" value="MAJOR POLLEN ALLERGEN OLE E 6-LIKE"/>
    <property type="match status" value="1"/>
</dbReference>
<keyword evidence="1" id="KW-0732">Signal</keyword>
<dbReference type="EMBL" id="AWWV01014978">
    <property type="protein sequence ID" value="OMO54427.1"/>
    <property type="molecule type" value="Genomic_DNA"/>
</dbReference>
<proteinExistence type="predicted"/>
<feature type="signal peptide" evidence="1">
    <location>
        <begin position="1"/>
        <end position="26"/>
    </location>
</feature>
<dbReference type="Gramene" id="OMO54427">
    <property type="protein sequence ID" value="OMO54427"/>
    <property type="gene ID" value="CCACVL1_27803"/>
</dbReference>
<dbReference type="Proteomes" id="UP000188268">
    <property type="component" value="Unassembled WGS sequence"/>
</dbReference>
<evidence type="ECO:0000313" key="2">
    <source>
        <dbReference type="EMBL" id="OMO54427.1"/>
    </source>
</evidence>
<evidence type="ECO:0000313" key="3">
    <source>
        <dbReference type="Proteomes" id="UP000188268"/>
    </source>
</evidence>
<gene>
    <name evidence="2" type="ORF">CCACVL1_27803</name>
</gene>
<dbReference type="InterPro" id="IPR036466">
    <property type="entry name" value="Pollen_allergen_ole-e-6_sf"/>
</dbReference>
<dbReference type="AlphaFoldDB" id="A0A1R3G8Q0"/>
<evidence type="ECO:0000256" key="1">
    <source>
        <dbReference type="SAM" id="SignalP"/>
    </source>
</evidence>
<reference evidence="2 3" key="1">
    <citation type="submission" date="2013-09" db="EMBL/GenBank/DDBJ databases">
        <title>Corchorus capsularis genome sequencing.</title>
        <authorList>
            <person name="Alam M."/>
            <person name="Haque M.S."/>
            <person name="Islam M.S."/>
            <person name="Emdad E.M."/>
            <person name="Islam M.M."/>
            <person name="Ahmed B."/>
            <person name="Halim A."/>
            <person name="Hossen Q.M.M."/>
            <person name="Hossain M.Z."/>
            <person name="Ahmed R."/>
            <person name="Khan M.M."/>
            <person name="Islam R."/>
            <person name="Rashid M.M."/>
            <person name="Khan S.A."/>
            <person name="Rahman M.S."/>
            <person name="Alam M."/>
        </authorList>
    </citation>
    <scope>NUCLEOTIDE SEQUENCE [LARGE SCALE GENOMIC DNA]</scope>
    <source>
        <strain evidence="3">cv. CVL-1</strain>
        <tissue evidence="2">Whole seedling</tissue>
    </source>
</reference>
<protein>
    <submittedName>
        <fullName evidence="2">Pollen allergen ole e 6</fullName>
    </submittedName>
</protein>
<dbReference type="OrthoDB" id="1869791at2759"/>
<organism evidence="2 3">
    <name type="scientific">Corchorus capsularis</name>
    <name type="common">Jute</name>
    <dbReference type="NCBI Taxonomy" id="210143"/>
    <lineage>
        <taxon>Eukaryota</taxon>
        <taxon>Viridiplantae</taxon>
        <taxon>Streptophyta</taxon>
        <taxon>Embryophyta</taxon>
        <taxon>Tracheophyta</taxon>
        <taxon>Spermatophyta</taxon>
        <taxon>Magnoliopsida</taxon>
        <taxon>eudicotyledons</taxon>
        <taxon>Gunneridae</taxon>
        <taxon>Pentapetalae</taxon>
        <taxon>rosids</taxon>
        <taxon>malvids</taxon>
        <taxon>Malvales</taxon>
        <taxon>Malvaceae</taxon>
        <taxon>Grewioideae</taxon>
        <taxon>Apeibeae</taxon>
        <taxon>Corchorus</taxon>
    </lineage>
</organism>
<keyword evidence="3" id="KW-1185">Reference proteome</keyword>
<feature type="chain" id="PRO_5012210012" evidence="1">
    <location>
        <begin position="27"/>
        <end position="75"/>
    </location>
</feature>
<dbReference type="Gene3D" id="1.10.287.720">
    <property type="entry name" value="Pollen allergen ole e 6"/>
    <property type="match status" value="1"/>
</dbReference>
<dbReference type="OMA" id="YTRCEMK"/>
<dbReference type="InterPro" id="IPR015333">
    <property type="entry name" value="Pollen_allergen_ole-e-6"/>
</dbReference>